<sequence>MPVYRVDPPACRLSVEAEGMTLLYHRPSGITHVLLPPAPEILTALADGPADPATLAARLAVSHAIGDGDGEDAAAVIAARLGELAAVGLVAVAPGIGGRVAG</sequence>
<accession>A0A558R0U6</accession>
<protein>
    <submittedName>
        <fullName evidence="1">HPr-rel-A system PqqD family peptide chaperone</fullName>
    </submittedName>
</protein>
<proteinExistence type="predicted"/>
<gene>
    <name evidence="1" type="ORF">FOY91_13110</name>
</gene>
<name>A0A558R0U6_9SPHN</name>
<evidence type="ECO:0000313" key="2">
    <source>
        <dbReference type="Proteomes" id="UP000318681"/>
    </source>
</evidence>
<dbReference type="RefSeq" id="WP_145152637.1">
    <property type="nucleotide sequence ID" value="NZ_VNIM01000053.1"/>
</dbReference>
<evidence type="ECO:0000313" key="1">
    <source>
        <dbReference type="EMBL" id="TVV73000.1"/>
    </source>
</evidence>
<reference evidence="1 2" key="1">
    <citation type="submission" date="2019-07" db="EMBL/GenBank/DDBJ databases">
        <title>Sphingomonas solaris sp. nov., isolated from a solar panel from Boston, Massachusetts.</title>
        <authorList>
            <person name="Tanner K."/>
            <person name="Pascual J."/>
            <person name="Mancuso C."/>
            <person name="Pereto J."/>
            <person name="Khalil A."/>
            <person name="Vilanova C."/>
        </authorList>
    </citation>
    <scope>NUCLEOTIDE SEQUENCE [LARGE SCALE GENOMIC DNA]</scope>
    <source>
        <strain evidence="1 2">R4DWN</strain>
    </source>
</reference>
<dbReference type="OrthoDB" id="7475313at2"/>
<comment type="caution">
    <text evidence="1">The sequence shown here is derived from an EMBL/GenBank/DDBJ whole genome shotgun (WGS) entry which is preliminary data.</text>
</comment>
<dbReference type="InterPro" id="IPR027599">
    <property type="entry name" value="PqqD-rel_X"/>
</dbReference>
<dbReference type="Proteomes" id="UP000318681">
    <property type="component" value="Unassembled WGS sequence"/>
</dbReference>
<dbReference type="EMBL" id="VNIM01000053">
    <property type="protein sequence ID" value="TVV73000.1"/>
    <property type="molecule type" value="Genomic_DNA"/>
</dbReference>
<keyword evidence="2" id="KW-1185">Reference proteome</keyword>
<dbReference type="AlphaFoldDB" id="A0A558R0U6"/>
<organism evidence="1 2">
    <name type="scientific">Alterirhizorhabdus solaris</name>
    <dbReference type="NCBI Taxonomy" id="2529389"/>
    <lineage>
        <taxon>Bacteria</taxon>
        <taxon>Pseudomonadati</taxon>
        <taxon>Pseudomonadota</taxon>
        <taxon>Alphaproteobacteria</taxon>
        <taxon>Sphingomonadales</taxon>
        <taxon>Rhizorhabdaceae</taxon>
        <taxon>Alterirhizorhabdus</taxon>
    </lineage>
</organism>
<dbReference type="NCBIfam" id="TIGR04353">
    <property type="entry name" value="PqqD_rel_X"/>
    <property type="match status" value="1"/>
</dbReference>